<evidence type="ECO:0000313" key="2">
    <source>
        <dbReference type="EMBL" id="MEM5338974.1"/>
    </source>
</evidence>
<organism evidence="2 3">
    <name type="scientific">Paraburkholderia azotifigens</name>
    <dbReference type="NCBI Taxonomy" id="2057004"/>
    <lineage>
        <taxon>Bacteria</taxon>
        <taxon>Pseudomonadati</taxon>
        <taxon>Pseudomonadota</taxon>
        <taxon>Betaproteobacteria</taxon>
        <taxon>Burkholderiales</taxon>
        <taxon>Burkholderiaceae</taxon>
        <taxon>Paraburkholderia</taxon>
    </lineage>
</organism>
<comment type="caution">
    <text evidence="2">The sequence shown here is derived from an EMBL/GenBank/DDBJ whole genome shotgun (WGS) entry which is preliminary data.</text>
</comment>
<gene>
    <name evidence="2" type="ORF">V4C56_04950</name>
</gene>
<sequence>MREHANHNLHRHQHRIESDADVSAFARNALLFVGLGDQVGRHLKGNGFVAINSTRRFMNPLLSDRKKSFKSCGYHNAKHSHQSSDGAVAAPREELKSKGNNKKPRPSMQRGFFNALPAMQALSQIISR</sequence>
<reference evidence="2 3" key="1">
    <citation type="submission" date="2024-01" db="EMBL/GenBank/DDBJ databases">
        <title>The diversity of rhizobia nodulating Mimosa spp. in eleven states of Brazil covering several biomes is determined by host plant, location, and edaphic factors.</title>
        <authorList>
            <person name="Rouws L."/>
            <person name="Barauna A."/>
            <person name="Beukes C."/>
            <person name="De Faria S.M."/>
            <person name="Gross E."/>
            <person name="Dos Reis Junior F.B."/>
            <person name="Simon M."/>
            <person name="Maluk M."/>
            <person name="Odee D.W."/>
            <person name="Kenicer G."/>
            <person name="Young J.P.W."/>
            <person name="Reis V.M."/>
            <person name="Zilli J."/>
            <person name="James E.K."/>
        </authorList>
    </citation>
    <scope>NUCLEOTIDE SEQUENCE [LARGE SCALE GENOMIC DNA]</scope>
    <source>
        <strain evidence="2 3">JPY530</strain>
    </source>
</reference>
<dbReference type="Proteomes" id="UP001481677">
    <property type="component" value="Unassembled WGS sequence"/>
</dbReference>
<name>A0ABU9QXF9_9BURK</name>
<proteinExistence type="predicted"/>
<dbReference type="RefSeq" id="WP_342958651.1">
    <property type="nucleotide sequence ID" value="NZ_JAZHFZ010000002.1"/>
</dbReference>
<feature type="region of interest" description="Disordered" evidence="1">
    <location>
        <begin position="72"/>
        <end position="110"/>
    </location>
</feature>
<evidence type="ECO:0000313" key="3">
    <source>
        <dbReference type="Proteomes" id="UP001481677"/>
    </source>
</evidence>
<accession>A0ABU9QXF9</accession>
<dbReference type="EMBL" id="JAZHGA010000002">
    <property type="protein sequence ID" value="MEM5338974.1"/>
    <property type="molecule type" value="Genomic_DNA"/>
</dbReference>
<keyword evidence="3" id="KW-1185">Reference proteome</keyword>
<evidence type="ECO:0000256" key="1">
    <source>
        <dbReference type="SAM" id="MobiDB-lite"/>
    </source>
</evidence>
<protein>
    <submittedName>
        <fullName evidence="2">Uncharacterized protein</fullName>
    </submittedName>
</protein>